<dbReference type="Pfam" id="PF12762">
    <property type="entry name" value="DDE_Tnp_IS1595"/>
    <property type="match status" value="1"/>
</dbReference>
<feature type="domain" description="ISXO2-like transposase" evidence="1">
    <location>
        <begin position="132"/>
        <end position="280"/>
    </location>
</feature>
<comment type="caution">
    <text evidence="2">The sequence shown here is derived from an EMBL/GenBank/DDBJ whole genome shotgun (WGS) entry which is preliminary data.</text>
</comment>
<evidence type="ECO:0000313" key="2">
    <source>
        <dbReference type="EMBL" id="KZD22803.1"/>
    </source>
</evidence>
<dbReference type="OrthoDB" id="271821at2"/>
<gene>
    <name evidence="2" type="ORF">A4A58_28095</name>
</gene>
<sequence>MTAVFQDPMFQDEDKAREALEAVRWPDGAICPHCGSSDPDKLAKMGGTKKSHRPGLYYCNDCKGQFTVTVGTVFERSKVPLTKWWMAAHMMNSGKNGVSAHEIHRALGVTYKTAWFMMHRLREAMIDSKPAPMGENGGNVQADETYHLNTSKRAKGYKKGHSHKASIVALVDENTGTVRTFHVQKGVTADKVRDILFTNVIRKATLVTDESALYTYTGKAYGDHQTMNHTGREYVNKLGFTTNNVENFFGVFKRGMRGTYTFCGEQHLQRYLTEFQFRYNNRSGLGVTDGERTAKALKGIEGKRLTYRPAH</sequence>
<dbReference type="Proteomes" id="UP000076574">
    <property type="component" value="Unassembled WGS sequence"/>
</dbReference>
<dbReference type="SMART" id="SM01126">
    <property type="entry name" value="DDE_Tnp_IS1595"/>
    <property type="match status" value="1"/>
</dbReference>
<dbReference type="AlphaFoldDB" id="A0A163Z179"/>
<dbReference type="RefSeq" id="WP_068733966.1">
    <property type="nucleotide sequence ID" value="NZ_LVYV01000014.1"/>
</dbReference>
<reference evidence="2 3" key="1">
    <citation type="submission" date="2016-03" db="EMBL/GenBank/DDBJ databases">
        <title>Microsymbionts genomes from the relict species Vavilovia formosa (Stev.) Fed.</title>
        <authorList>
            <person name="Kopat V."/>
            <person name="Chirak E."/>
            <person name="Kimeklis A."/>
            <person name="Andronov E."/>
        </authorList>
    </citation>
    <scope>NUCLEOTIDE SEQUENCE [LARGE SCALE GENOMIC DNA]</scope>
    <source>
        <strain evidence="2 3">Vaf07</strain>
    </source>
</reference>
<protein>
    <submittedName>
        <fullName evidence="2">Transposase</fullName>
    </submittedName>
</protein>
<dbReference type="PANTHER" id="PTHR47163:SF2">
    <property type="entry name" value="SI:DKEY-17M8.2"/>
    <property type="match status" value="1"/>
</dbReference>
<dbReference type="InterPro" id="IPR024442">
    <property type="entry name" value="Transposase_Zn_ribbon"/>
</dbReference>
<accession>A0A163Z179</accession>
<dbReference type="PANTHER" id="PTHR47163">
    <property type="entry name" value="DDE_TNP_IS1595 DOMAIN-CONTAINING PROTEIN"/>
    <property type="match status" value="1"/>
</dbReference>
<dbReference type="NCBIfam" id="NF033547">
    <property type="entry name" value="transpos_IS1595"/>
    <property type="match status" value="1"/>
</dbReference>
<evidence type="ECO:0000259" key="1">
    <source>
        <dbReference type="SMART" id="SM01126"/>
    </source>
</evidence>
<keyword evidence="3" id="KW-1185">Reference proteome</keyword>
<name>A0A163Z179_9BRAD</name>
<dbReference type="EMBL" id="LVYV01000014">
    <property type="protein sequence ID" value="KZD22803.1"/>
    <property type="molecule type" value="Genomic_DNA"/>
</dbReference>
<dbReference type="InterPro" id="IPR053164">
    <property type="entry name" value="IS1016-like_transposase"/>
</dbReference>
<evidence type="ECO:0000313" key="3">
    <source>
        <dbReference type="Proteomes" id="UP000076574"/>
    </source>
</evidence>
<dbReference type="Pfam" id="PF12760">
    <property type="entry name" value="Zn_ribbon_IS1595"/>
    <property type="match status" value="1"/>
</dbReference>
<dbReference type="STRING" id="943830.A4A58_28095"/>
<dbReference type="InterPro" id="IPR024445">
    <property type="entry name" value="Tnp_ISXO2-like"/>
</dbReference>
<organism evidence="2 3">
    <name type="scientific">Tardiphaga robiniae</name>
    <dbReference type="NCBI Taxonomy" id="943830"/>
    <lineage>
        <taxon>Bacteria</taxon>
        <taxon>Pseudomonadati</taxon>
        <taxon>Pseudomonadota</taxon>
        <taxon>Alphaproteobacteria</taxon>
        <taxon>Hyphomicrobiales</taxon>
        <taxon>Nitrobacteraceae</taxon>
        <taxon>Tardiphaga</taxon>
    </lineage>
</organism>
<proteinExistence type="predicted"/>